<evidence type="ECO:0000256" key="10">
    <source>
        <dbReference type="ARBA" id="ARBA00023136"/>
    </source>
</evidence>
<evidence type="ECO:0000256" key="4">
    <source>
        <dbReference type="ARBA" id="ARBA00022449"/>
    </source>
</evidence>
<keyword evidence="7 12" id="KW-1133">Transmembrane helix</keyword>
<evidence type="ECO:0000256" key="8">
    <source>
        <dbReference type="ARBA" id="ARBA00023053"/>
    </source>
</evidence>
<gene>
    <name evidence="14" type="ORF">D5366_07385</name>
</gene>
<feature type="domain" description="Cation/H+ exchanger transmembrane" evidence="13">
    <location>
        <begin position="13"/>
        <end position="407"/>
    </location>
</feature>
<feature type="transmembrane region" description="Helical" evidence="12">
    <location>
        <begin position="98"/>
        <end position="124"/>
    </location>
</feature>
<dbReference type="InterPro" id="IPR018422">
    <property type="entry name" value="Cation/H_exchanger_CPA1"/>
</dbReference>
<dbReference type="RefSeq" id="WP_141492915.1">
    <property type="nucleotide sequence ID" value="NZ_CP032485.1"/>
</dbReference>
<evidence type="ECO:0000256" key="5">
    <source>
        <dbReference type="ARBA" id="ARBA00022475"/>
    </source>
</evidence>
<feature type="transmembrane region" description="Helical" evidence="12">
    <location>
        <begin position="167"/>
        <end position="190"/>
    </location>
</feature>
<dbReference type="PANTHER" id="PTHR10110:SF195">
    <property type="entry name" value="NA(+)_H(+) ANTIPORTER NHAS2"/>
    <property type="match status" value="1"/>
</dbReference>
<keyword evidence="11" id="KW-0739">Sodium transport</keyword>
<evidence type="ECO:0000313" key="14">
    <source>
        <dbReference type="EMBL" id="QDH25061.1"/>
    </source>
</evidence>
<feature type="transmembrane region" description="Helical" evidence="12">
    <location>
        <begin position="210"/>
        <end position="228"/>
    </location>
</feature>
<evidence type="ECO:0000256" key="7">
    <source>
        <dbReference type="ARBA" id="ARBA00022989"/>
    </source>
</evidence>
<evidence type="ECO:0000256" key="12">
    <source>
        <dbReference type="SAM" id="Phobius"/>
    </source>
</evidence>
<keyword evidence="15" id="KW-1185">Reference proteome</keyword>
<keyword evidence="3" id="KW-0813">Transport</keyword>
<evidence type="ECO:0000256" key="6">
    <source>
        <dbReference type="ARBA" id="ARBA00022692"/>
    </source>
</evidence>
<accession>A0A4Y6V8X2</accession>
<feature type="transmembrane region" description="Helical" evidence="12">
    <location>
        <begin position="319"/>
        <end position="346"/>
    </location>
</feature>
<organism evidence="14 15">
    <name type="scientific">Neokomagataea tanensis</name>
    <dbReference type="NCBI Taxonomy" id="661191"/>
    <lineage>
        <taxon>Bacteria</taxon>
        <taxon>Pseudomonadati</taxon>
        <taxon>Pseudomonadota</taxon>
        <taxon>Alphaproteobacteria</taxon>
        <taxon>Acetobacterales</taxon>
        <taxon>Acetobacteraceae</taxon>
        <taxon>Neokomagataea</taxon>
    </lineage>
</organism>
<dbReference type="OrthoDB" id="9774146at2"/>
<feature type="transmembrane region" description="Helical" evidence="12">
    <location>
        <begin position="257"/>
        <end position="275"/>
    </location>
</feature>
<feature type="transmembrane region" description="Helical" evidence="12">
    <location>
        <begin position="6"/>
        <end position="24"/>
    </location>
</feature>
<dbReference type="AlphaFoldDB" id="A0A4Y6V8X2"/>
<feature type="transmembrane region" description="Helical" evidence="12">
    <location>
        <begin position="63"/>
        <end position="86"/>
    </location>
</feature>
<keyword evidence="4" id="KW-0050">Antiport</keyword>
<evidence type="ECO:0000256" key="1">
    <source>
        <dbReference type="ARBA" id="ARBA00004651"/>
    </source>
</evidence>
<dbReference type="GO" id="GO:0098719">
    <property type="term" value="P:sodium ion import across plasma membrane"/>
    <property type="evidence" value="ECO:0007669"/>
    <property type="project" value="TreeGrafter"/>
</dbReference>
<dbReference type="GO" id="GO:0051453">
    <property type="term" value="P:regulation of intracellular pH"/>
    <property type="evidence" value="ECO:0007669"/>
    <property type="project" value="TreeGrafter"/>
</dbReference>
<keyword evidence="6 12" id="KW-0812">Transmembrane</keyword>
<feature type="transmembrane region" description="Helical" evidence="12">
    <location>
        <begin position="296"/>
        <end position="313"/>
    </location>
</feature>
<keyword evidence="5" id="KW-1003">Cell membrane</keyword>
<dbReference type="EMBL" id="CP032485">
    <property type="protein sequence ID" value="QDH25061.1"/>
    <property type="molecule type" value="Genomic_DNA"/>
</dbReference>
<keyword evidence="9" id="KW-0406">Ion transport</keyword>
<evidence type="ECO:0000256" key="11">
    <source>
        <dbReference type="ARBA" id="ARBA00023201"/>
    </source>
</evidence>
<comment type="similarity">
    <text evidence="2">Belongs to the monovalent cation:proton antiporter 1 (CPA1) transporter (TC 2.A.36) family.</text>
</comment>
<dbReference type="KEGG" id="ntn:D5366_07385"/>
<name>A0A4Y6V8X2_9PROT</name>
<evidence type="ECO:0000256" key="2">
    <source>
        <dbReference type="ARBA" id="ARBA00007367"/>
    </source>
</evidence>
<keyword evidence="8" id="KW-0915">Sodium</keyword>
<dbReference type="Proteomes" id="UP000317214">
    <property type="component" value="Chromosome"/>
</dbReference>
<dbReference type="GO" id="GO:0015386">
    <property type="term" value="F:potassium:proton antiporter activity"/>
    <property type="evidence" value="ECO:0007669"/>
    <property type="project" value="TreeGrafter"/>
</dbReference>
<evidence type="ECO:0000256" key="9">
    <source>
        <dbReference type="ARBA" id="ARBA00023065"/>
    </source>
</evidence>
<dbReference type="GO" id="GO:0015385">
    <property type="term" value="F:sodium:proton antiporter activity"/>
    <property type="evidence" value="ECO:0007669"/>
    <property type="project" value="InterPro"/>
</dbReference>
<evidence type="ECO:0000256" key="3">
    <source>
        <dbReference type="ARBA" id="ARBA00022448"/>
    </source>
</evidence>
<reference evidence="14 15" key="1">
    <citation type="submission" date="2018-09" db="EMBL/GenBank/DDBJ databases">
        <title>The complete genome sequence of Neokomagataea tanensis NBRC 106556(T).</title>
        <authorList>
            <person name="Chua K.-O."/>
            <person name="See-Too W.-S."/>
            <person name="Hong K.-W."/>
            <person name="Yin W.-F."/>
            <person name="Chan K.-G."/>
        </authorList>
    </citation>
    <scope>NUCLEOTIDE SEQUENCE [LARGE SCALE GENOMIC DNA]</scope>
    <source>
        <strain evidence="15">AH13 \ NBRC 106556</strain>
    </source>
</reference>
<evidence type="ECO:0000313" key="15">
    <source>
        <dbReference type="Proteomes" id="UP000317214"/>
    </source>
</evidence>
<proteinExistence type="inferred from homology"/>
<evidence type="ECO:0000259" key="13">
    <source>
        <dbReference type="Pfam" id="PF00999"/>
    </source>
</evidence>
<feature type="transmembrane region" description="Helical" evidence="12">
    <location>
        <begin position="384"/>
        <end position="402"/>
    </location>
</feature>
<sequence>MDTISLLAILFTIAAFFSLLNHNTLRLPPTIGVLVLSLISSIALMLLDPLIPAYSLQALPRTVLGALNLPQTLLNGMLSLLLFAGAMQVNMADFKARLLSITALSVLGTTLSVLVLASAVWALLPLTGEHLPFLWCILLGAILAPTDPVSVIGMLKRLGLPGDLQALFAGESLFNDGVAVVLFTVVLTLATGNSDVLSASHIGFTFLHEAIGGIVTGIICGTIALFCIRKTDDPHIHLLTSLALATGSFSIANSLEFSSAIAAVTGGLTFGTRFGRQSLPPEHRAELESTWMLLDEILNILLFMMVGLEIIEVKVHSGIFLSLLLVIPLSLISRGASVLLATLPNYITNWDKGRSLKLLTWGGLRGGISVALALGLPPGPMRDSLLPLCYGVVVFSIIVQGLTMERVARNLYPTAEPG</sequence>
<dbReference type="PANTHER" id="PTHR10110">
    <property type="entry name" value="SODIUM/HYDROGEN EXCHANGER"/>
    <property type="match status" value="1"/>
</dbReference>
<keyword evidence="10 12" id="KW-0472">Membrane</keyword>
<feature type="transmembrane region" description="Helical" evidence="12">
    <location>
        <begin position="31"/>
        <end position="51"/>
    </location>
</feature>
<dbReference type="GO" id="GO:0005886">
    <property type="term" value="C:plasma membrane"/>
    <property type="evidence" value="ECO:0007669"/>
    <property type="project" value="UniProtKB-SubCell"/>
</dbReference>
<dbReference type="Pfam" id="PF00999">
    <property type="entry name" value="Na_H_Exchanger"/>
    <property type="match status" value="1"/>
</dbReference>
<protein>
    <submittedName>
        <fullName evidence="14">Sodium:proton antiporter</fullName>
    </submittedName>
</protein>
<feature type="transmembrane region" description="Helical" evidence="12">
    <location>
        <begin position="130"/>
        <end position="155"/>
    </location>
</feature>
<dbReference type="InterPro" id="IPR006153">
    <property type="entry name" value="Cation/H_exchanger_TM"/>
</dbReference>
<comment type="subcellular location">
    <subcellularLocation>
        <location evidence="1">Cell membrane</location>
        <topology evidence="1">Multi-pass membrane protein</topology>
    </subcellularLocation>
</comment>
<dbReference type="Gene3D" id="6.10.140.1330">
    <property type="match status" value="1"/>
</dbReference>